<reference evidence="16" key="1">
    <citation type="submission" date="2019-09" db="EMBL/GenBank/DDBJ databases">
        <title>Characterisation of the sponge microbiome using genome-centric metagenomics.</title>
        <authorList>
            <person name="Engelberts J.P."/>
            <person name="Robbins S.J."/>
            <person name="De Goeij J.M."/>
            <person name="Aranda M."/>
            <person name="Bell S.C."/>
            <person name="Webster N.S."/>
        </authorList>
    </citation>
    <scope>NUCLEOTIDE SEQUENCE</scope>
    <source>
        <strain evidence="16">SB0664_bin_27</strain>
    </source>
</reference>
<dbReference type="InterPro" id="IPR036390">
    <property type="entry name" value="WH_DNA-bd_sf"/>
</dbReference>
<dbReference type="PANTHER" id="PTHR33516:SF2">
    <property type="entry name" value="LEXA REPRESSOR-RELATED"/>
    <property type="match status" value="1"/>
</dbReference>
<dbReference type="InterPro" id="IPR015927">
    <property type="entry name" value="Peptidase_S24_S26A/B/C"/>
</dbReference>
<evidence type="ECO:0000256" key="11">
    <source>
        <dbReference type="ARBA" id="ARBA00023236"/>
    </source>
</evidence>
<evidence type="ECO:0000256" key="2">
    <source>
        <dbReference type="ARBA" id="ARBA00022491"/>
    </source>
</evidence>
<evidence type="ECO:0000256" key="4">
    <source>
        <dbReference type="ARBA" id="ARBA00022763"/>
    </source>
</evidence>
<feature type="DNA-binding region" description="H-T-H motif" evidence="12">
    <location>
        <begin position="28"/>
        <end position="48"/>
    </location>
</feature>
<dbReference type="HAMAP" id="MF_00015">
    <property type="entry name" value="LexA"/>
    <property type="match status" value="1"/>
</dbReference>
<feature type="active site" description="For autocatalytic cleavage activity" evidence="12">
    <location>
        <position position="150"/>
    </location>
</feature>
<evidence type="ECO:0000256" key="1">
    <source>
        <dbReference type="ARBA" id="ARBA00007484"/>
    </source>
</evidence>
<dbReference type="NCBIfam" id="TIGR00498">
    <property type="entry name" value="lexA"/>
    <property type="match status" value="1"/>
</dbReference>
<evidence type="ECO:0000256" key="10">
    <source>
        <dbReference type="ARBA" id="ARBA00023204"/>
    </source>
</evidence>
<dbReference type="Pfam" id="PF01726">
    <property type="entry name" value="LexA_DNA_bind"/>
    <property type="match status" value="1"/>
</dbReference>
<dbReference type="EC" id="3.4.21.88" evidence="12"/>
<feature type="domain" description="Peptidase S24/S26A/S26B/S26C" evidence="14">
    <location>
        <begin position="103"/>
        <end position="224"/>
    </location>
</feature>
<dbReference type="GO" id="GO:0045892">
    <property type="term" value="P:negative regulation of DNA-templated transcription"/>
    <property type="evidence" value="ECO:0007669"/>
    <property type="project" value="UniProtKB-UniRule"/>
</dbReference>
<dbReference type="Gene3D" id="1.10.10.10">
    <property type="entry name" value="Winged helix-like DNA-binding domain superfamily/Winged helix DNA-binding domain"/>
    <property type="match status" value="1"/>
</dbReference>
<dbReference type="AlphaFoldDB" id="A0A6B0YSZ2"/>
<dbReference type="InterPro" id="IPR006200">
    <property type="entry name" value="LexA"/>
</dbReference>
<comment type="subunit">
    <text evidence="12">Homodimer.</text>
</comment>
<organism evidence="16">
    <name type="scientific">Caldilineaceae bacterium SB0664_bin_27</name>
    <dbReference type="NCBI Taxonomy" id="2605260"/>
    <lineage>
        <taxon>Bacteria</taxon>
        <taxon>Bacillati</taxon>
        <taxon>Chloroflexota</taxon>
        <taxon>Caldilineae</taxon>
        <taxon>Caldilineales</taxon>
        <taxon>Caldilineaceae</taxon>
    </lineage>
</organism>
<dbReference type="GO" id="GO:0009432">
    <property type="term" value="P:SOS response"/>
    <property type="evidence" value="ECO:0007669"/>
    <property type="project" value="UniProtKB-UniRule"/>
</dbReference>
<comment type="function">
    <text evidence="12">Represses a number of genes involved in the response to DNA damage (SOS response), including recA and lexA. In the presence of single-stranded DNA, RecA interacts with LexA causing an autocatalytic cleavage which disrupts the DNA-binding part of LexA, leading to derepression of the SOS regulon and eventually DNA repair.</text>
</comment>
<dbReference type="GO" id="GO:0006260">
    <property type="term" value="P:DNA replication"/>
    <property type="evidence" value="ECO:0007669"/>
    <property type="project" value="UniProtKB-UniRule"/>
</dbReference>
<keyword evidence="8 12" id="KW-0238">DNA-binding</keyword>
<dbReference type="InterPro" id="IPR039418">
    <property type="entry name" value="LexA-like"/>
</dbReference>
<comment type="catalytic activity">
    <reaction evidence="12">
        <text>Hydrolysis of Ala-|-Gly bond in repressor LexA.</text>
        <dbReference type="EC" id="3.4.21.88"/>
    </reaction>
</comment>
<dbReference type="PANTHER" id="PTHR33516">
    <property type="entry name" value="LEXA REPRESSOR"/>
    <property type="match status" value="1"/>
</dbReference>
<evidence type="ECO:0000313" key="16">
    <source>
        <dbReference type="EMBL" id="MXY93727.1"/>
    </source>
</evidence>
<dbReference type="EMBL" id="VXRG01000082">
    <property type="protein sequence ID" value="MXY93727.1"/>
    <property type="molecule type" value="Genomic_DNA"/>
</dbReference>
<dbReference type="GO" id="GO:0003677">
    <property type="term" value="F:DNA binding"/>
    <property type="evidence" value="ECO:0007669"/>
    <property type="project" value="UniProtKB-UniRule"/>
</dbReference>
<keyword evidence="7 12" id="KW-0805">Transcription regulation</keyword>
<name>A0A6B0YSZ2_9CHLR</name>
<dbReference type="InterPro" id="IPR006197">
    <property type="entry name" value="Peptidase_S24_LexA"/>
</dbReference>
<evidence type="ECO:0000256" key="8">
    <source>
        <dbReference type="ARBA" id="ARBA00023125"/>
    </source>
</evidence>
<keyword evidence="3 12" id="KW-0235">DNA replication</keyword>
<dbReference type="SUPFAM" id="SSF46785">
    <property type="entry name" value="Winged helix' DNA-binding domain"/>
    <property type="match status" value="1"/>
</dbReference>
<dbReference type="SUPFAM" id="SSF51306">
    <property type="entry name" value="LexA/Signal peptidase"/>
    <property type="match status" value="1"/>
</dbReference>
<evidence type="ECO:0000256" key="6">
    <source>
        <dbReference type="ARBA" id="ARBA00022813"/>
    </source>
</evidence>
<dbReference type="Pfam" id="PF00717">
    <property type="entry name" value="Peptidase_S24"/>
    <property type="match status" value="1"/>
</dbReference>
<accession>A0A6B0YSZ2</accession>
<keyword evidence="6 12" id="KW-0068">Autocatalytic cleavage</keyword>
<gene>
    <name evidence="12 16" type="primary">lexA</name>
    <name evidence="16" type="ORF">F4Y42_09785</name>
</gene>
<evidence type="ECO:0000256" key="3">
    <source>
        <dbReference type="ARBA" id="ARBA00022705"/>
    </source>
</evidence>
<proteinExistence type="inferred from homology"/>
<dbReference type="InterPro" id="IPR006199">
    <property type="entry name" value="LexA_DNA-bd_dom"/>
</dbReference>
<dbReference type="InterPro" id="IPR050077">
    <property type="entry name" value="LexA_repressor"/>
</dbReference>
<keyword evidence="10 12" id="KW-0234">DNA repair</keyword>
<keyword evidence="2 12" id="KW-0678">Repressor</keyword>
<dbReference type="GO" id="GO:0006281">
    <property type="term" value="P:DNA repair"/>
    <property type="evidence" value="ECO:0007669"/>
    <property type="project" value="UniProtKB-UniRule"/>
</dbReference>
<feature type="domain" description="LexA repressor DNA-binding" evidence="15">
    <location>
        <begin position="1"/>
        <end position="65"/>
    </location>
</feature>
<keyword evidence="4 12" id="KW-0227">DNA damage</keyword>
<dbReference type="InterPro" id="IPR036388">
    <property type="entry name" value="WH-like_DNA-bd_sf"/>
</dbReference>
<evidence type="ECO:0000259" key="14">
    <source>
        <dbReference type="Pfam" id="PF00717"/>
    </source>
</evidence>
<dbReference type="CDD" id="cd06529">
    <property type="entry name" value="S24_LexA-like"/>
    <property type="match status" value="1"/>
</dbReference>
<comment type="caution">
    <text evidence="16">The sequence shown here is derived from an EMBL/GenBank/DDBJ whole genome shotgun (WGS) entry which is preliminary data.</text>
</comment>
<dbReference type="GO" id="GO:0004252">
    <property type="term" value="F:serine-type endopeptidase activity"/>
    <property type="evidence" value="ECO:0007669"/>
    <property type="project" value="UniProtKB-UniRule"/>
</dbReference>
<evidence type="ECO:0000256" key="12">
    <source>
        <dbReference type="HAMAP-Rule" id="MF_00015"/>
    </source>
</evidence>
<evidence type="ECO:0000259" key="15">
    <source>
        <dbReference type="Pfam" id="PF01726"/>
    </source>
</evidence>
<sequence>MMKLTERRKKMLAFIAEFVEENNYPPSIRDIGAACDISSTSVVKYNLTKLEQYKLIRREKEVSRGLSLDWARLQEEGLADGLAGAPSTHQDGNGSAFSFFQVPVLGYIAAGEPIQVETTDHSNADEWLELNETLYRNPDQLYALRVQGDSMIDASVLDGDIVILRHQERAENGEMVAAWIDTQNETTLKHFFLEGDQVRLRPANPSYPEMFLPAAEVSVKGKVVSVIRQLE</sequence>
<feature type="active site" description="For autocatalytic cleavage activity" evidence="12">
    <location>
        <position position="189"/>
    </location>
</feature>
<keyword evidence="9 12" id="KW-0804">Transcription</keyword>
<evidence type="ECO:0000256" key="9">
    <source>
        <dbReference type="ARBA" id="ARBA00023163"/>
    </source>
</evidence>
<evidence type="ECO:0000256" key="5">
    <source>
        <dbReference type="ARBA" id="ARBA00022801"/>
    </source>
</evidence>
<dbReference type="Gene3D" id="2.10.109.10">
    <property type="entry name" value="Umud Fragment, subunit A"/>
    <property type="match status" value="1"/>
</dbReference>
<keyword evidence="5 12" id="KW-0378">Hydrolase</keyword>
<dbReference type="InterPro" id="IPR036286">
    <property type="entry name" value="LexA/Signal_pep-like_sf"/>
</dbReference>
<evidence type="ECO:0000256" key="13">
    <source>
        <dbReference type="RuleBase" id="RU003991"/>
    </source>
</evidence>
<protein>
    <recommendedName>
        <fullName evidence="12">LexA repressor</fullName>
        <ecNumber evidence="12">3.4.21.88</ecNumber>
    </recommendedName>
</protein>
<feature type="site" description="Cleavage; by autolysis" evidence="12">
    <location>
        <begin position="110"/>
        <end position="111"/>
    </location>
</feature>
<dbReference type="PRINTS" id="PR00726">
    <property type="entry name" value="LEXASERPTASE"/>
</dbReference>
<evidence type="ECO:0000256" key="7">
    <source>
        <dbReference type="ARBA" id="ARBA00023015"/>
    </source>
</evidence>
<comment type="similarity">
    <text evidence="1 12 13">Belongs to the peptidase S24 family.</text>
</comment>
<keyword evidence="11 12" id="KW-0742">SOS response</keyword>
<dbReference type="GO" id="GO:0006508">
    <property type="term" value="P:proteolysis"/>
    <property type="evidence" value="ECO:0007669"/>
    <property type="project" value="InterPro"/>
</dbReference>